<keyword evidence="2 5" id="KW-0547">Nucleotide-binding</keyword>
<gene>
    <name evidence="7" type="ORF">TAPDE_000904</name>
</gene>
<keyword evidence="5" id="KW-0496">Mitochondrion</keyword>
<keyword evidence="1 5" id="KW-0436">Ligase</keyword>
<evidence type="ECO:0000256" key="3">
    <source>
        <dbReference type="ARBA" id="ARBA00022840"/>
    </source>
</evidence>
<dbReference type="SUPFAM" id="SSF75304">
    <property type="entry name" value="Amidase signature (AS) enzymes"/>
    <property type="match status" value="1"/>
</dbReference>
<feature type="domain" description="Amidase" evidence="6">
    <location>
        <begin position="22"/>
        <end position="459"/>
    </location>
</feature>
<comment type="subunit">
    <text evidence="5">Subunit of the heterotrimeric GatCAB amidotransferase (AdT) complex, composed of A, B and C subunits.</text>
</comment>
<keyword evidence="8" id="KW-1185">Reference proteome</keyword>
<proteinExistence type="inferred from homology"/>
<dbReference type="InterPro" id="IPR036928">
    <property type="entry name" value="AS_sf"/>
</dbReference>
<feature type="active site" description="Acyl-ester intermediate" evidence="5">
    <location>
        <position position="153"/>
    </location>
</feature>
<comment type="subcellular location">
    <subcellularLocation>
        <location evidence="5">Mitochondrion</location>
    </subcellularLocation>
</comment>
<evidence type="ECO:0000313" key="7">
    <source>
        <dbReference type="EMBL" id="CCG81187.1"/>
    </source>
</evidence>
<feature type="active site" description="Charge relay system" evidence="5">
    <location>
        <position position="46"/>
    </location>
</feature>
<evidence type="ECO:0000256" key="4">
    <source>
        <dbReference type="ARBA" id="ARBA00022917"/>
    </source>
</evidence>
<comment type="caution">
    <text evidence="7">The sequence shown here is derived from an EMBL/GenBank/DDBJ whole genome shotgun (WGS) entry which is preliminary data.</text>
</comment>
<keyword evidence="3 5" id="KW-0067">ATP-binding</keyword>
<comment type="function">
    <text evidence="5">Allows the formation of correctly charged Gln-tRNA(Gln) through the transamidation of misacylated Glu-tRNA(Gln) in the mitochondria. The reaction takes place in the presence of glutamine and ATP through an activated gamma-phospho-Glu-tRNA(Gln).</text>
</comment>
<dbReference type="Proteomes" id="UP000013776">
    <property type="component" value="Unassembled WGS sequence"/>
</dbReference>
<reference evidence="7 8" key="1">
    <citation type="journal article" date="2013" name="MBio">
        <title>Genome sequencing of the plant pathogen Taphrina deformans, the causal agent of peach leaf curl.</title>
        <authorList>
            <person name="Cisse O.H."/>
            <person name="Almeida J.M.G.C.F."/>
            <person name="Fonseca A."/>
            <person name="Kumar A.A."/>
            <person name="Salojaervi J."/>
            <person name="Overmyer K."/>
            <person name="Hauser P.M."/>
            <person name="Pagni M."/>
        </authorList>
    </citation>
    <scope>NUCLEOTIDE SEQUENCE [LARGE SCALE GENOMIC DNA]</scope>
    <source>
        <strain evidence="8">PYCC 5710 / ATCC 11124 / CBS 356.35 / IMI 108563 / JCM 9778 / NBRC 8474</strain>
    </source>
</reference>
<dbReference type="GO" id="GO:0050567">
    <property type="term" value="F:glutaminyl-tRNA synthase (glutamine-hydrolyzing) activity"/>
    <property type="evidence" value="ECO:0007669"/>
    <property type="project" value="UniProtKB-UniRule"/>
</dbReference>
<organism evidence="7 8">
    <name type="scientific">Taphrina deformans (strain PYCC 5710 / ATCC 11124 / CBS 356.35 / IMI 108563 / JCM 9778 / NBRC 8474)</name>
    <name type="common">Peach leaf curl fungus</name>
    <name type="synonym">Lalaria deformans</name>
    <dbReference type="NCBI Taxonomy" id="1097556"/>
    <lineage>
        <taxon>Eukaryota</taxon>
        <taxon>Fungi</taxon>
        <taxon>Dikarya</taxon>
        <taxon>Ascomycota</taxon>
        <taxon>Taphrinomycotina</taxon>
        <taxon>Taphrinomycetes</taxon>
        <taxon>Taphrinales</taxon>
        <taxon>Taphrinaceae</taxon>
        <taxon>Taphrina</taxon>
    </lineage>
</organism>
<dbReference type="InterPro" id="IPR004412">
    <property type="entry name" value="GatA"/>
</dbReference>
<evidence type="ECO:0000256" key="1">
    <source>
        <dbReference type="ARBA" id="ARBA00022598"/>
    </source>
</evidence>
<dbReference type="eggNOG" id="KOG1211">
    <property type="taxonomic scope" value="Eukaryota"/>
</dbReference>
<sequence length="467" mass="50612">MQITRLLKHHTSLPRYDVHNALSQVFELGNVVTTRGALSAHNFAAKENICSLKGNTTCCSEVLGATSGNPYRSPFDATCVRLLQDAGANLLAKTNMDEFGMGSFTTNSPYGATMNPHDPLRTAGGSSGGSAASLALPQTHSLSFALGTDTGGSVRMPASYCGVYGFKPTYGRVSRFGVVPYANSLDTVGILASLHLGPDMIQQVLKTLDVYDAQDPTSMLPETRHKVEKHYKRVDRPPRIGVPAEYNIQELSPEVLTAWRKCLDRLATKGSDLVPISLPLTKTALAAYYILAPSEVSSNLQKYSGVFYGSRTEIDRLDGRLYASARSLFGDEVKRRILMGCLSLSSERFDNYYLQAQRVRRLIVKEFNTVFRAAHPLLPSGQGDDQVDYIVTPTAPTVAPLLSEVNCMSSAESHAADVFTVPASMAGLPSLSVPFVEDQSGMPIGVQLIGQFGDDYGVLDLSRKLQI</sequence>
<dbReference type="GO" id="GO:0032543">
    <property type="term" value="P:mitochondrial translation"/>
    <property type="evidence" value="ECO:0007669"/>
    <property type="project" value="UniProtKB-UniRule"/>
</dbReference>
<dbReference type="GO" id="GO:0070681">
    <property type="term" value="P:glutaminyl-tRNAGln biosynthesis via transamidation"/>
    <property type="evidence" value="ECO:0007669"/>
    <property type="project" value="UniProtKB-UniRule"/>
</dbReference>
<dbReference type="Gene3D" id="3.90.1300.10">
    <property type="entry name" value="Amidase signature (AS) domain"/>
    <property type="match status" value="1"/>
</dbReference>
<dbReference type="PANTHER" id="PTHR11895">
    <property type="entry name" value="TRANSAMIDASE"/>
    <property type="match status" value="1"/>
</dbReference>
<dbReference type="EMBL" id="CAHR02000029">
    <property type="protein sequence ID" value="CCG81187.1"/>
    <property type="molecule type" value="Genomic_DNA"/>
</dbReference>
<evidence type="ECO:0000313" key="8">
    <source>
        <dbReference type="Proteomes" id="UP000013776"/>
    </source>
</evidence>
<name>R4X792_TAPDE</name>
<dbReference type="InterPro" id="IPR000120">
    <property type="entry name" value="Amidase"/>
</dbReference>
<dbReference type="HAMAP" id="MF_00120">
    <property type="entry name" value="GatA"/>
    <property type="match status" value="1"/>
</dbReference>
<dbReference type="OrthoDB" id="421993at2759"/>
<dbReference type="STRING" id="1097556.R4X792"/>
<comment type="similarity">
    <text evidence="5">Belongs to the amidase family. GatA subfamily.</text>
</comment>
<dbReference type="AlphaFoldDB" id="R4X792"/>
<evidence type="ECO:0000256" key="2">
    <source>
        <dbReference type="ARBA" id="ARBA00022741"/>
    </source>
</evidence>
<evidence type="ECO:0000256" key="5">
    <source>
        <dbReference type="HAMAP-Rule" id="MF_03150"/>
    </source>
</evidence>
<dbReference type="GO" id="GO:0005524">
    <property type="term" value="F:ATP binding"/>
    <property type="evidence" value="ECO:0007669"/>
    <property type="project" value="UniProtKB-KW"/>
</dbReference>
<dbReference type="Pfam" id="PF01425">
    <property type="entry name" value="Amidase"/>
    <property type="match status" value="1"/>
</dbReference>
<keyword evidence="4 5" id="KW-0648">Protein biosynthesis</keyword>
<dbReference type="EC" id="6.3.5.7" evidence="5"/>
<dbReference type="GO" id="GO:0005739">
    <property type="term" value="C:mitochondrion"/>
    <property type="evidence" value="ECO:0007669"/>
    <property type="project" value="UniProtKB-SubCell"/>
</dbReference>
<comment type="catalytic activity">
    <reaction evidence="5">
        <text>L-glutamyl-tRNA(Gln) + L-glutamine + ATP + H2O = L-glutaminyl-tRNA(Gln) + L-glutamate + ADP + phosphate + H(+)</text>
        <dbReference type="Rhea" id="RHEA:17521"/>
        <dbReference type="Rhea" id="RHEA-COMP:9681"/>
        <dbReference type="Rhea" id="RHEA-COMP:9684"/>
        <dbReference type="ChEBI" id="CHEBI:15377"/>
        <dbReference type="ChEBI" id="CHEBI:15378"/>
        <dbReference type="ChEBI" id="CHEBI:29985"/>
        <dbReference type="ChEBI" id="CHEBI:30616"/>
        <dbReference type="ChEBI" id="CHEBI:43474"/>
        <dbReference type="ChEBI" id="CHEBI:58359"/>
        <dbReference type="ChEBI" id="CHEBI:78520"/>
        <dbReference type="ChEBI" id="CHEBI:78521"/>
        <dbReference type="ChEBI" id="CHEBI:456216"/>
        <dbReference type="EC" id="6.3.5.7"/>
    </reaction>
</comment>
<protein>
    <recommendedName>
        <fullName evidence="5">Glutamyl-tRNA(Gln) amidotransferase subunit A, mitochondrial</fullName>
        <shortName evidence="5">Glu-AdT subunit A</shortName>
        <ecNumber evidence="5">6.3.5.7</ecNumber>
    </recommendedName>
</protein>
<dbReference type="GO" id="GO:0030956">
    <property type="term" value="C:glutamyl-tRNA(Gln) amidotransferase complex"/>
    <property type="evidence" value="ECO:0007669"/>
    <property type="project" value="UniProtKB-UniRule"/>
</dbReference>
<feature type="active site" description="Charge relay system" evidence="5">
    <location>
        <position position="126"/>
    </location>
</feature>
<dbReference type="VEuPathDB" id="FungiDB:TAPDE_000904"/>
<dbReference type="InterPro" id="IPR023631">
    <property type="entry name" value="Amidase_dom"/>
</dbReference>
<dbReference type="PANTHER" id="PTHR11895:SF7">
    <property type="entry name" value="GLUTAMYL-TRNA(GLN) AMIDOTRANSFERASE SUBUNIT A, MITOCHONDRIAL"/>
    <property type="match status" value="1"/>
</dbReference>
<accession>R4X792</accession>
<evidence type="ECO:0000259" key="6">
    <source>
        <dbReference type="Pfam" id="PF01425"/>
    </source>
</evidence>